<organism evidence="1 2">
    <name type="scientific">Rhizophagus irregularis</name>
    <dbReference type="NCBI Taxonomy" id="588596"/>
    <lineage>
        <taxon>Eukaryota</taxon>
        <taxon>Fungi</taxon>
        <taxon>Fungi incertae sedis</taxon>
        <taxon>Mucoromycota</taxon>
        <taxon>Glomeromycotina</taxon>
        <taxon>Glomeromycetes</taxon>
        <taxon>Glomerales</taxon>
        <taxon>Glomeraceae</taxon>
        <taxon>Rhizophagus</taxon>
    </lineage>
</organism>
<dbReference type="InterPro" id="IPR013761">
    <property type="entry name" value="SAM/pointed_sf"/>
</dbReference>
<evidence type="ECO:0008006" key="3">
    <source>
        <dbReference type="Google" id="ProtNLM"/>
    </source>
</evidence>
<dbReference type="InterPro" id="IPR011009">
    <property type="entry name" value="Kinase-like_dom_sf"/>
</dbReference>
<dbReference type="EMBL" id="LLXI01000130">
    <property type="protein sequence ID" value="PKY41050.1"/>
    <property type="molecule type" value="Genomic_DNA"/>
</dbReference>
<dbReference type="AlphaFoldDB" id="A0A2I1G333"/>
<dbReference type="VEuPathDB" id="FungiDB:FUN_016809"/>
<sequence>MTRNNNNKRNLNKKLLENNKSISRVKHEYWNILNFPTIDLDIIKKWDVQKLIYHLKVMFSVEGYCRKDLFNKESEYKFRLKQIDGKTFLKMTRNDFFKMGISGLLILHLEAEILRLHGYYNNENYYEPEELLLKFNDLEQKPYLLRNNNISKENFFNKMDLFQQLITRKLSKVPSIYELKRFLLTPLPIRVLVPSFCLLNNQENSNIYSYVTPQEQCFREFGNIIPSSSISLPFINALTYPYTSNSSCQENNLICYNLIIDALIQGTLSCLQSQKSQWIYMARNFIQSKEDLLRPDWMCWINDHLIIHGVELPENIEWDVGIQNIIEKTHWKDIYYSNLPFKFVYISKGPILRWYVFDPLRYKIILISQDFDLDRILDRLRMIRTVINIYNVLDSIRRNWVQFKINKSTHPLYLTINRDGGTNIEFMGNFVKKSLSTQKMKENFNYDTIRKIYLETSHIKNLIHCVDLEGNLSYPILTKDGSCKIFLHPVGYYYYPKNELEVKSMIKTILQVLKEMHQVNWTHRDIYWGNILRQDNGDWLIIDLELGGPVNEILQFSLWNRWPEQAVIGKPYLACYDIYQVGTLMDELKGTDQYFNNYSKSFIQFKNLLLESAKDNNFTAEMALRHEWLSEMNE</sequence>
<evidence type="ECO:0000313" key="2">
    <source>
        <dbReference type="Proteomes" id="UP000234323"/>
    </source>
</evidence>
<reference evidence="1 2" key="1">
    <citation type="submission" date="2015-10" db="EMBL/GenBank/DDBJ databases">
        <title>Genome analyses suggest a sexual origin of heterokaryosis in a supposedly ancient asexual fungus.</title>
        <authorList>
            <person name="Ropars J."/>
            <person name="Sedzielewska K."/>
            <person name="Noel J."/>
            <person name="Charron P."/>
            <person name="Farinelli L."/>
            <person name="Marton T."/>
            <person name="Kruger M."/>
            <person name="Pelin A."/>
            <person name="Brachmann A."/>
            <person name="Corradi N."/>
        </authorList>
    </citation>
    <scope>NUCLEOTIDE SEQUENCE [LARGE SCALE GENOMIC DNA]</scope>
    <source>
        <strain evidence="1 2">A4</strain>
    </source>
</reference>
<dbReference type="Gene3D" id="1.10.510.10">
    <property type="entry name" value="Transferase(Phosphotransferase) domain 1"/>
    <property type="match status" value="1"/>
</dbReference>
<dbReference type="SUPFAM" id="SSF56112">
    <property type="entry name" value="Protein kinase-like (PK-like)"/>
    <property type="match status" value="1"/>
</dbReference>
<evidence type="ECO:0000313" key="1">
    <source>
        <dbReference type="EMBL" id="PKY41050.1"/>
    </source>
</evidence>
<dbReference type="VEuPathDB" id="FungiDB:RhiirFUN_024988"/>
<comment type="caution">
    <text evidence="1">The sequence shown here is derived from an EMBL/GenBank/DDBJ whole genome shotgun (WGS) entry which is preliminary data.</text>
</comment>
<dbReference type="Proteomes" id="UP000234323">
    <property type="component" value="Unassembled WGS sequence"/>
</dbReference>
<dbReference type="Gene3D" id="1.10.150.50">
    <property type="entry name" value="Transcription Factor, Ets-1"/>
    <property type="match status" value="1"/>
</dbReference>
<keyword evidence="2" id="KW-1185">Reference proteome</keyword>
<dbReference type="VEuPathDB" id="FungiDB:RhiirA1_449273"/>
<name>A0A2I1G333_9GLOM</name>
<gene>
    <name evidence="1" type="ORF">RhiirA4_454560</name>
</gene>
<accession>A0A2I1G333</accession>
<protein>
    <recommendedName>
        <fullName evidence="3">Protein kinase domain-containing protein</fullName>
    </recommendedName>
</protein>
<proteinExistence type="predicted"/>